<comment type="caution">
    <text evidence="2">The sequence shown here is derived from an EMBL/GenBank/DDBJ whole genome shotgun (WGS) entry which is preliminary data.</text>
</comment>
<reference evidence="2 3" key="1">
    <citation type="submission" date="2019-03" db="EMBL/GenBank/DDBJ databases">
        <title>The genome sequence of a newly discovered highly antifungal drug resistant Aspergillus species, Aspergillus tanneri NIH 1004.</title>
        <authorList>
            <person name="Mounaud S."/>
            <person name="Singh I."/>
            <person name="Joardar V."/>
            <person name="Pakala S."/>
            <person name="Pakala S."/>
            <person name="Venepally P."/>
            <person name="Hoover J."/>
            <person name="Nierman W."/>
            <person name="Chung J."/>
            <person name="Losada L."/>
        </authorList>
    </citation>
    <scope>NUCLEOTIDE SEQUENCE [LARGE SCALE GENOMIC DNA]</scope>
    <source>
        <strain evidence="2 3">NIH1004</strain>
    </source>
</reference>
<accession>A0A4S3JK94</accession>
<organism evidence="2 3">
    <name type="scientific">Aspergillus tanneri</name>
    <dbReference type="NCBI Taxonomy" id="1220188"/>
    <lineage>
        <taxon>Eukaryota</taxon>
        <taxon>Fungi</taxon>
        <taxon>Dikarya</taxon>
        <taxon>Ascomycota</taxon>
        <taxon>Pezizomycotina</taxon>
        <taxon>Eurotiomycetes</taxon>
        <taxon>Eurotiomycetidae</taxon>
        <taxon>Eurotiales</taxon>
        <taxon>Aspergillaceae</taxon>
        <taxon>Aspergillus</taxon>
        <taxon>Aspergillus subgen. Circumdati</taxon>
    </lineage>
</organism>
<evidence type="ECO:0000256" key="1">
    <source>
        <dbReference type="SAM" id="MobiDB-lite"/>
    </source>
</evidence>
<dbReference type="AlphaFoldDB" id="A0A4S3JK94"/>
<dbReference type="EMBL" id="SOSA01000143">
    <property type="protein sequence ID" value="THC95760.1"/>
    <property type="molecule type" value="Genomic_DNA"/>
</dbReference>
<dbReference type="Proteomes" id="UP000308092">
    <property type="component" value="Unassembled WGS sequence"/>
</dbReference>
<feature type="compositionally biased region" description="Low complexity" evidence="1">
    <location>
        <begin position="72"/>
        <end position="84"/>
    </location>
</feature>
<dbReference type="VEuPathDB" id="FungiDB:EYZ11_004757"/>
<keyword evidence="3" id="KW-1185">Reference proteome</keyword>
<proteinExistence type="predicted"/>
<evidence type="ECO:0000313" key="3">
    <source>
        <dbReference type="Proteomes" id="UP000308092"/>
    </source>
</evidence>
<protein>
    <submittedName>
        <fullName evidence="2">Uncharacterized protein</fullName>
    </submittedName>
</protein>
<gene>
    <name evidence="2" type="ORF">EYZ11_004757</name>
</gene>
<dbReference type="STRING" id="1220188.A0A4S3JK94"/>
<feature type="region of interest" description="Disordered" evidence="1">
    <location>
        <begin position="1"/>
        <end position="94"/>
    </location>
</feature>
<feature type="compositionally biased region" description="Low complexity" evidence="1">
    <location>
        <begin position="31"/>
        <end position="62"/>
    </location>
</feature>
<sequence length="133" mass="13366">MSSLADPPSRNTGISGVTDAPGKTRKLPVLSSSVPSSSAPSTSDPMDVSPPTSAAATGAAAPIHSSPDSDRAGANNTAASNGSAETGNLNNHATPNQAIGAAAAAQQPKVVQTAFIHKLYKYYSTSDIVVQYQ</sequence>
<feature type="compositionally biased region" description="Polar residues" evidence="1">
    <location>
        <begin position="1"/>
        <end position="15"/>
    </location>
</feature>
<name>A0A4S3JK94_9EURO</name>
<evidence type="ECO:0000313" key="2">
    <source>
        <dbReference type="EMBL" id="THC95760.1"/>
    </source>
</evidence>